<feature type="signal peptide" evidence="5">
    <location>
        <begin position="1"/>
        <end position="23"/>
    </location>
</feature>
<evidence type="ECO:0000313" key="7">
    <source>
        <dbReference type="EMBL" id="PAU96410.1"/>
    </source>
</evidence>
<name>A0A2A2GGS8_9RHOB</name>
<dbReference type="Pfam" id="PF09864">
    <property type="entry name" value="MliC"/>
    <property type="match status" value="1"/>
</dbReference>
<dbReference type="Gene3D" id="2.40.128.200">
    <property type="match status" value="1"/>
</dbReference>
<keyword evidence="3" id="KW-0564">Palmitate</keyword>
<feature type="domain" description="C-type lysozyme inhibitor" evidence="6">
    <location>
        <begin position="34"/>
        <end position="99"/>
    </location>
</feature>
<sequence>MQMRGLVPSVVLAAALAAAPVLADDADDLRRVRYACEGDRAMEVVFLNTAGGNGYAFVLADGEMIPMRVAVSASGARYLSLEPEPTRQFWEAKGRADLVALEGGTEMPLRQGCAPLD</sequence>
<evidence type="ECO:0000256" key="2">
    <source>
        <dbReference type="ARBA" id="ARBA00023136"/>
    </source>
</evidence>
<evidence type="ECO:0000313" key="8">
    <source>
        <dbReference type="Proteomes" id="UP000218023"/>
    </source>
</evidence>
<proteinExistence type="predicted"/>
<organism evidence="7 8">
    <name type="scientific">Paracoccus salipaludis</name>
    <dbReference type="NCBI Taxonomy" id="2032623"/>
    <lineage>
        <taxon>Bacteria</taxon>
        <taxon>Pseudomonadati</taxon>
        <taxon>Pseudomonadota</taxon>
        <taxon>Alphaproteobacteria</taxon>
        <taxon>Rhodobacterales</taxon>
        <taxon>Paracoccaceae</taxon>
        <taxon>Paracoccus</taxon>
    </lineage>
</organism>
<accession>A0A2A2GGS8</accession>
<dbReference type="EMBL" id="NSJZ01000014">
    <property type="protein sequence ID" value="PAU96410.1"/>
    <property type="molecule type" value="Genomic_DNA"/>
</dbReference>
<dbReference type="InterPro" id="IPR036328">
    <property type="entry name" value="MliC_sf"/>
</dbReference>
<dbReference type="SUPFAM" id="SSF141488">
    <property type="entry name" value="YdhA-like"/>
    <property type="match status" value="1"/>
</dbReference>
<dbReference type="Proteomes" id="UP000218023">
    <property type="component" value="Unassembled WGS sequence"/>
</dbReference>
<protein>
    <recommendedName>
        <fullName evidence="6">C-type lysozyme inhibitor domain-containing protein</fullName>
    </recommendedName>
</protein>
<keyword evidence="8" id="KW-1185">Reference proteome</keyword>
<gene>
    <name evidence="7" type="ORF">CK240_13510</name>
</gene>
<reference evidence="7 8" key="1">
    <citation type="submission" date="2017-09" db="EMBL/GenBank/DDBJ databases">
        <title>Paracoccus alkalisoli sp. nov., isolated from saline alkaline soil.</title>
        <authorList>
            <person name="Dong X."/>
            <person name="Zhang G."/>
        </authorList>
    </citation>
    <scope>NUCLEOTIDE SEQUENCE [LARGE SCALE GENOMIC DNA]</scope>
    <source>
        <strain evidence="7 8">WN007</strain>
    </source>
</reference>
<evidence type="ECO:0000256" key="5">
    <source>
        <dbReference type="SAM" id="SignalP"/>
    </source>
</evidence>
<evidence type="ECO:0000256" key="1">
    <source>
        <dbReference type="ARBA" id="ARBA00022729"/>
    </source>
</evidence>
<evidence type="ECO:0000256" key="4">
    <source>
        <dbReference type="ARBA" id="ARBA00023288"/>
    </source>
</evidence>
<dbReference type="OrthoDB" id="7775970at2"/>
<dbReference type="AlphaFoldDB" id="A0A2A2GGS8"/>
<feature type="chain" id="PRO_5012109871" description="C-type lysozyme inhibitor domain-containing protein" evidence="5">
    <location>
        <begin position="24"/>
        <end position="117"/>
    </location>
</feature>
<keyword evidence="2" id="KW-0472">Membrane</keyword>
<comment type="caution">
    <text evidence="7">The sequence shown here is derived from an EMBL/GenBank/DDBJ whole genome shotgun (WGS) entry which is preliminary data.</text>
</comment>
<keyword evidence="4" id="KW-0449">Lipoprotein</keyword>
<evidence type="ECO:0000256" key="3">
    <source>
        <dbReference type="ARBA" id="ARBA00023139"/>
    </source>
</evidence>
<keyword evidence="1 5" id="KW-0732">Signal</keyword>
<evidence type="ECO:0000259" key="6">
    <source>
        <dbReference type="Pfam" id="PF09864"/>
    </source>
</evidence>
<dbReference type="InterPro" id="IPR018660">
    <property type="entry name" value="MliC"/>
</dbReference>